<dbReference type="InterPro" id="IPR027417">
    <property type="entry name" value="P-loop_NTPase"/>
</dbReference>
<comment type="caution">
    <text evidence="4">The sequence shown here is derived from an EMBL/GenBank/DDBJ whole genome shotgun (WGS) entry which is preliminary data.</text>
</comment>
<dbReference type="SUPFAM" id="SSF52540">
    <property type="entry name" value="P-loop containing nucleoside triphosphate hydrolases"/>
    <property type="match status" value="1"/>
</dbReference>
<gene>
    <name evidence="4" type="ORF">DMH04_33775</name>
</gene>
<feature type="domain" description="Sulfotransferase" evidence="3">
    <location>
        <begin position="195"/>
        <end position="451"/>
    </location>
</feature>
<evidence type="ECO:0000259" key="3">
    <source>
        <dbReference type="Pfam" id="PF00685"/>
    </source>
</evidence>
<dbReference type="OrthoDB" id="3399180at2"/>
<name>A0A428Z0Y7_KIBAR</name>
<dbReference type="Proteomes" id="UP000287547">
    <property type="component" value="Unassembled WGS sequence"/>
</dbReference>
<sequence>MKGIFIKWCGPVHWVLDDAGLSSLPQSPKPSPASRRQASGNVSMACSHFSPYQLLLGTSTSATDPGLVHPPRGPNVTRVRQIPKASWEQGSRSVQGWLEMLLPVRRGTTAARFCWASGPDCRFEGSLKPHRPVQASASAQLATPRHGRTFRGSASILERHASEDVNSWGAEMAGLRRYRTVVSDSALWAGVAFRDGDIVISTPAKCGTTWMQMLCALLIFDTADLPRPLTEISPWLDAVTYDTAAVLAELEGQQHRRFIKTHTPLDGLPFEPGVTYICVGRDPRDAMLSFENAVANIHPDAMTSGGLDPQVSQPISEDPLERFWMWADAEFTPESPSFGVTLANLVHHVRTFWERRDDPQVALFHYADLKADLPGQLRRLGDVLSIEISQQRLEQLAAAATFERMRNRADELAPGVDANLWRSNRNFFRSGTSGKWRDLLDDAAVDRYTRRVGELAPPDLAEWLHTGLGSK</sequence>
<dbReference type="Pfam" id="PF00685">
    <property type="entry name" value="Sulfotransfer_1"/>
    <property type="match status" value="1"/>
</dbReference>
<accession>A0A428Z0Y7</accession>
<keyword evidence="2" id="KW-0808">Transferase</keyword>
<dbReference type="Gene3D" id="3.40.50.300">
    <property type="entry name" value="P-loop containing nucleotide triphosphate hydrolases"/>
    <property type="match status" value="1"/>
</dbReference>
<evidence type="ECO:0000256" key="2">
    <source>
        <dbReference type="ARBA" id="ARBA00022679"/>
    </source>
</evidence>
<proteinExistence type="inferred from homology"/>
<dbReference type="AlphaFoldDB" id="A0A428Z0Y7"/>
<dbReference type="InterPro" id="IPR000863">
    <property type="entry name" value="Sulfotransferase_dom"/>
</dbReference>
<reference evidence="4 5" key="1">
    <citation type="submission" date="2018-05" db="EMBL/GenBank/DDBJ databases">
        <title>Evolution of GPA BGCs.</title>
        <authorList>
            <person name="Waglechner N."/>
            <person name="Wright G.D."/>
        </authorList>
    </citation>
    <scope>NUCLEOTIDE SEQUENCE [LARGE SCALE GENOMIC DNA]</scope>
    <source>
        <strain evidence="4 5">A82846</strain>
    </source>
</reference>
<organism evidence="4 5">
    <name type="scientific">Kibdelosporangium aridum</name>
    <dbReference type="NCBI Taxonomy" id="2030"/>
    <lineage>
        <taxon>Bacteria</taxon>
        <taxon>Bacillati</taxon>
        <taxon>Actinomycetota</taxon>
        <taxon>Actinomycetes</taxon>
        <taxon>Pseudonocardiales</taxon>
        <taxon>Pseudonocardiaceae</taxon>
        <taxon>Kibdelosporangium</taxon>
    </lineage>
</organism>
<dbReference type="EMBL" id="QHKI01000037">
    <property type="protein sequence ID" value="RSM78197.1"/>
    <property type="molecule type" value="Genomic_DNA"/>
</dbReference>
<evidence type="ECO:0000256" key="1">
    <source>
        <dbReference type="ARBA" id="ARBA00005771"/>
    </source>
</evidence>
<dbReference type="GO" id="GO:0008146">
    <property type="term" value="F:sulfotransferase activity"/>
    <property type="evidence" value="ECO:0007669"/>
    <property type="project" value="InterPro"/>
</dbReference>
<comment type="similarity">
    <text evidence="1">Belongs to the sulfotransferase 1 family.</text>
</comment>
<dbReference type="PANTHER" id="PTHR11783">
    <property type="entry name" value="SULFOTRANSFERASE SULT"/>
    <property type="match status" value="1"/>
</dbReference>
<evidence type="ECO:0000313" key="4">
    <source>
        <dbReference type="EMBL" id="RSM78197.1"/>
    </source>
</evidence>
<evidence type="ECO:0000313" key="5">
    <source>
        <dbReference type="Proteomes" id="UP000287547"/>
    </source>
</evidence>
<protein>
    <recommendedName>
        <fullName evidence="3">Sulfotransferase domain-containing protein</fullName>
    </recommendedName>
</protein>